<dbReference type="OrthoDB" id="636214at2"/>
<evidence type="ECO:0000259" key="6">
    <source>
        <dbReference type="Pfam" id="PF07980"/>
    </source>
</evidence>
<evidence type="ECO:0000256" key="3">
    <source>
        <dbReference type="ARBA" id="ARBA00022729"/>
    </source>
</evidence>
<dbReference type="CDD" id="cd08977">
    <property type="entry name" value="SusD"/>
    <property type="match status" value="1"/>
</dbReference>
<evidence type="ECO:0000259" key="7">
    <source>
        <dbReference type="Pfam" id="PF14322"/>
    </source>
</evidence>
<evidence type="ECO:0000313" key="9">
    <source>
        <dbReference type="Proteomes" id="UP000198984"/>
    </source>
</evidence>
<gene>
    <name evidence="8" type="ORF">SAMN04488505_105260</name>
</gene>
<dbReference type="STRING" id="573321.SAMN04488505_105260"/>
<dbReference type="RefSeq" id="WP_089917145.1">
    <property type="nucleotide sequence ID" value="NZ_FOBB01000005.1"/>
</dbReference>
<dbReference type="Pfam" id="PF07980">
    <property type="entry name" value="SusD_RagB"/>
    <property type="match status" value="1"/>
</dbReference>
<feature type="domain" description="SusD-like N-terminal" evidence="7">
    <location>
        <begin position="27"/>
        <end position="228"/>
    </location>
</feature>
<evidence type="ECO:0000313" key="8">
    <source>
        <dbReference type="EMBL" id="SEM63783.1"/>
    </source>
</evidence>
<keyword evidence="3" id="KW-0732">Signal</keyword>
<dbReference type="Proteomes" id="UP000198984">
    <property type="component" value="Unassembled WGS sequence"/>
</dbReference>
<accession>A0A1H7ZZT2</accession>
<evidence type="ECO:0000256" key="1">
    <source>
        <dbReference type="ARBA" id="ARBA00004442"/>
    </source>
</evidence>
<comment type="similarity">
    <text evidence="2">Belongs to the SusD family.</text>
</comment>
<organism evidence="8 9">
    <name type="scientific">Chitinophaga rupis</name>
    <dbReference type="NCBI Taxonomy" id="573321"/>
    <lineage>
        <taxon>Bacteria</taxon>
        <taxon>Pseudomonadati</taxon>
        <taxon>Bacteroidota</taxon>
        <taxon>Chitinophagia</taxon>
        <taxon>Chitinophagales</taxon>
        <taxon>Chitinophagaceae</taxon>
        <taxon>Chitinophaga</taxon>
    </lineage>
</organism>
<dbReference type="Pfam" id="PF14322">
    <property type="entry name" value="SusD-like_3"/>
    <property type="match status" value="1"/>
</dbReference>
<keyword evidence="4" id="KW-0472">Membrane</keyword>
<evidence type="ECO:0000256" key="2">
    <source>
        <dbReference type="ARBA" id="ARBA00006275"/>
    </source>
</evidence>
<dbReference type="EMBL" id="FOBB01000005">
    <property type="protein sequence ID" value="SEM63783.1"/>
    <property type="molecule type" value="Genomic_DNA"/>
</dbReference>
<proteinExistence type="inferred from homology"/>
<reference evidence="8 9" key="1">
    <citation type="submission" date="2016-10" db="EMBL/GenBank/DDBJ databases">
        <authorList>
            <person name="de Groot N.N."/>
        </authorList>
    </citation>
    <scope>NUCLEOTIDE SEQUENCE [LARGE SCALE GENOMIC DNA]</scope>
    <source>
        <strain evidence="8 9">DSM 21039</strain>
    </source>
</reference>
<evidence type="ECO:0000256" key="4">
    <source>
        <dbReference type="ARBA" id="ARBA00023136"/>
    </source>
</evidence>
<dbReference type="Gene3D" id="1.25.40.390">
    <property type="match status" value="1"/>
</dbReference>
<dbReference type="AlphaFoldDB" id="A0A1H7ZZT2"/>
<feature type="domain" description="RagB/SusD" evidence="6">
    <location>
        <begin position="352"/>
        <end position="498"/>
    </location>
</feature>
<comment type="subcellular location">
    <subcellularLocation>
        <location evidence="1">Cell outer membrane</location>
    </subcellularLocation>
</comment>
<dbReference type="InterPro" id="IPR011990">
    <property type="entry name" value="TPR-like_helical_dom_sf"/>
</dbReference>
<keyword evidence="5" id="KW-0998">Cell outer membrane</keyword>
<dbReference type="SUPFAM" id="SSF48452">
    <property type="entry name" value="TPR-like"/>
    <property type="match status" value="1"/>
</dbReference>
<name>A0A1H7ZZT2_9BACT</name>
<sequence length="499" mass="56076">MQTKKNIQYLLGGLLLLLLVHTSCNKLDEQPYSSIFTDNFYKTASDAEAALTAVYGPMVNLYLTAATGASDFSADQIYPRPVVGRDTYTLFSYDPNYTTQKSFNRQNESPQQIWQSCYQGIEKANWVLLRVPAVNMDTARRNVILGEAYYMRAFYFWMLTKNFRDIVVKTTPSTSIDTAIIGKTLQPDVFKQIYQDLDQAISRLPSYSANIQKGRPSKEVAMALYAKTALYAQDWPAALDKAKQVLSSGKYSLMPDVLDVYNVTKEDAARQENMWAFECESTSPGFSTQIISLYGPKNSDGPQYAVTSFGSAFAYQSFFNSFNPADRRRLLLDTFYINKLGQIVHQKDITPITKQGVLVKKYMDPNSVGGSGATNIPILRLADVYLIAAEASAQQNGPSTEAYGYINTVRNRAGLPGLTTGLAKAAFVDSVLQERSWELFGEGDRWYDLTRTNTFLQVIPKVVNDVFPTRAPQPKNRYFPIPLDEINANTKLEQNPEWK</sequence>
<evidence type="ECO:0000256" key="5">
    <source>
        <dbReference type="ARBA" id="ARBA00023237"/>
    </source>
</evidence>
<keyword evidence="9" id="KW-1185">Reference proteome</keyword>
<dbReference type="InterPro" id="IPR033985">
    <property type="entry name" value="SusD-like_N"/>
</dbReference>
<dbReference type="InterPro" id="IPR012944">
    <property type="entry name" value="SusD_RagB_dom"/>
</dbReference>
<dbReference type="GO" id="GO:0009279">
    <property type="term" value="C:cell outer membrane"/>
    <property type="evidence" value="ECO:0007669"/>
    <property type="project" value="UniProtKB-SubCell"/>
</dbReference>
<protein>
    <submittedName>
        <fullName evidence="8">Starch-binding associating with outer membrane</fullName>
    </submittedName>
</protein>